<keyword evidence="13" id="KW-1185">Reference proteome</keyword>
<evidence type="ECO:0000256" key="5">
    <source>
        <dbReference type="ARBA" id="ARBA00022832"/>
    </source>
</evidence>
<dbReference type="GO" id="GO:0042761">
    <property type="term" value="P:very long-chain fatty acid biosynthetic process"/>
    <property type="evidence" value="ECO:0007669"/>
    <property type="project" value="TreeGrafter"/>
</dbReference>
<dbReference type="GO" id="GO:0034625">
    <property type="term" value="P:fatty acid elongation, monounsaturated fatty acid"/>
    <property type="evidence" value="ECO:0007669"/>
    <property type="project" value="TreeGrafter"/>
</dbReference>
<feature type="compositionally biased region" description="Polar residues" evidence="11">
    <location>
        <begin position="272"/>
        <end position="307"/>
    </location>
</feature>
<evidence type="ECO:0000256" key="3">
    <source>
        <dbReference type="ARBA" id="ARBA00022679"/>
    </source>
</evidence>
<keyword evidence="4 10" id="KW-0812">Transmembrane</keyword>
<comment type="catalytic activity">
    <reaction evidence="10">
        <text>a very-long-chain acyl-CoA + malonyl-CoA + H(+) = a very-long-chain 3-oxoacyl-CoA + CO2 + CoA</text>
        <dbReference type="Rhea" id="RHEA:32727"/>
        <dbReference type="ChEBI" id="CHEBI:15378"/>
        <dbReference type="ChEBI" id="CHEBI:16526"/>
        <dbReference type="ChEBI" id="CHEBI:57287"/>
        <dbReference type="ChEBI" id="CHEBI:57384"/>
        <dbReference type="ChEBI" id="CHEBI:90725"/>
        <dbReference type="ChEBI" id="CHEBI:90736"/>
        <dbReference type="EC" id="2.3.1.199"/>
    </reaction>
</comment>
<dbReference type="GO" id="GO:0030148">
    <property type="term" value="P:sphingolipid biosynthetic process"/>
    <property type="evidence" value="ECO:0007669"/>
    <property type="project" value="TreeGrafter"/>
</dbReference>
<evidence type="ECO:0000256" key="10">
    <source>
        <dbReference type="RuleBase" id="RU361115"/>
    </source>
</evidence>
<evidence type="ECO:0000256" key="6">
    <source>
        <dbReference type="ARBA" id="ARBA00022989"/>
    </source>
</evidence>
<keyword evidence="5 10" id="KW-0276">Fatty acid metabolism</keyword>
<comment type="caution">
    <text evidence="12">The sequence shown here is derived from an EMBL/GenBank/DDBJ whole genome shotgun (WGS) entry which is preliminary data.</text>
</comment>
<dbReference type="EC" id="2.3.1.199" evidence="10"/>
<keyword evidence="8 10" id="KW-0472">Membrane</keyword>
<keyword evidence="7 10" id="KW-0443">Lipid metabolism</keyword>
<feature type="transmembrane region" description="Helical" evidence="10">
    <location>
        <begin position="115"/>
        <end position="133"/>
    </location>
</feature>
<comment type="subcellular location">
    <subcellularLocation>
        <location evidence="1">Membrane</location>
        <topology evidence="1">Multi-pass membrane protein</topology>
    </subcellularLocation>
</comment>
<feature type="transmembrane region" description="Helical" evidence="10">
    <location>
        <begin position="67"/>
        <end position="89"/>
    </location>
</feature>
<organism evidence="12 13">
    <name type="scientific">Oedothorax gibbosus</name>
    <dbReference type="NCBI Taxonomy" id="931172"/>
    <lineage>
        <taxon>Eukaryota</taxon>
        <taxon>Metazoa</taxon>
        <taxon>Ecdysozoa</taxon>
        <taxon>Arthropoda</taxon>
        <taxon>Chelicerata</taxon>
        <taxon>Arachnida</taxon>
        <taxon>Araneae</taxon>
        <taxon>Araneomorphae</taxon>
        <taxon>Entelegynae</taxon>
        <taxon>Araneoidea</taxon>
        <taxon>Linyphiidae</taxon>
        <taxon>Erigoninae</taxon>
        <taxon>Oedothorax</taxon>
    </lineage>
</organism>
<evidence type="ECO:0000256" key="8">
    <source>
        <dbReference type="ARBA" id="ARBA00023136"/>
    </source>
</evidence>
<evidence type="ECO:0000256" key="7">
    <source>
        <dbReference type="ARBA" id="ARBA00023098"/>
    </source>
</evidence>
<evidence type="ECO:0000313" key="13">
    <source>
        <dbReference type="Proteomes" id="UP000827092"/>
    </source>
</evidence>
<dbReference type="GO" id="GO:0019367">
    <property type="term" value="P:fatty acid elongation, saturated fatty acid"/>
    <property type="evidence" value="ECO:0007669"/>
    <property type="project" value="TreeGrafter"/>
</dbReference>
<feature type="transmembrane region" description="Helical" evidence="10">
    <location>
        <begin position="232"/>
        <end position="252"/>
    </location>
</feature>
<evidence type="ECO:0000256" key="4">
    <source>
        <dbReference type="ARBA" id="ARBA00022692"/>
    </source>
</evidence>
<dbReference type="GO" id="GO:0009922">
    <property type="term" value="F:fatty acid elongase activity"/>
    <property type="evidence" value="ECO:0007669"/>
    <property type="project" value="UniProtKB-EC"/>
</dbReference>
<keyword evidence="9 10" id="KW-0275">Fatty acid biosynthesis</keyword>
<keyword evidence="3 10" id="KW-0808">Transferase</keyword>
<evidence type="ECO:0000256" key="1">
    <source>
        <dbReference type="ARBA" id="ARBA00004141"/>
    </source>
</evidence>
<reference evidence="12 13" key="1">
    <citation type="journal article" date="2022" name="Nat. Ecol. Evol.">
        <title>A masculinizing supergene underlies an exaggerated male reproductive morph in a spider.</title>
        <authorList>
            <person name="Hendrickx F."/>
            <person name="De Corte Z."/>
            <person name="Sonet G."/>
            <person name="Van Belleghem S.M."/>
            <person name="Kostlbacher S."/>
            <person name="Vangestel C."/>
        </authorList>
    </citation>
    <scope>NUCLEOTIDE SEQUENCE [LARGE SCALE GENOMIC DNA]</scope>
    <source>
        <strain evidence="12">W744_W776</strain>
    </source>
</reference>
<dbReference type="Pfam" id="PF01151">
    <property type="entry name" value="ELO"/>
    <property type="match status" value="1"/>
</dbReference>
<evidence type="ECO:0000256" key="9">
    <source>
        <dbReference type="ARBA" id="ARBA00023160"/>
    </source>
</evidence>
<keyword evidence="6 10" id="KW-1133">Transmembrane helix</keyword>
<accession>A0AAV6VE19</accession>
<feature type="transmembrane region" description="Helical" evidence="10">
    <location>
        <begin position="203"/>
        <end position="226"/>
    </location>
</feature>
<keyword evidence="2 10" id="KW-0444">Lipid biosynthesis</keyword>
<name>A0AAV6VE19_9ARAC</name>
<sequence length="324" mass="37589">MTTLVRSVTDVYDEYMASGDPRVTKWFLMEGPGPTFALVFAYVLFVKKIGPAWMMDRKPYDLRYPMFLYNAVLVLTNFYLILETFRILLKPSHSWFCRVDDKNDPDAIRLAELGWWFYFIKFIEFADTIFFVLRKKNNHISTLHVVHHATVPIAVWGGLRIEPGSYNYFFPLINTIVHTVMYSYYGLAALGPSVQKYLWWKKYLTTFQMIQFVMVFFYAMTLMLINCQVSKFIIYLNTSLAGLFLVMFYDYFQNTYLKKRAIRKQRDIDAANGQTSSPSPAIENGPSQTTENGPRPSLTMNGQSRNGHATLLKNGHCSEETKAL</sequence>
<feature type="region of interest" description="Disordered" evidence="11">
    <location>
        <begin position="269"/>
        <end position="324"/>
    </location>
</feature>
<dbReference type="AlphaFoldDB" id="A0AAV6VE19"/>
<evidence type="ECO:0000256" key="2">
    <source>
        <dbReference type="ARBA" id="ARBA00022516"/>
    </source>
</evidence>
<proteinExistence type="inferred from homology"/>
<dbReference type="InterPro" id="IPR002076">
    <property type="entry name" value="ELO_fam"/>
</dbReference>
<gene>
    <name evidence="12" type="ORF">JTE90_029625</name>
</gene>
<dbReference type="GO" id="GO:0034626">
    <property type="term" value="P:fatty acid elongation, polyunsaturated fatty acid"/>
    <property type="evidence" value="ECO:0007669"/>
    <property type="project" value="TreeGrafter"/>
</dbReference>
<protein>
    <recommendedName>
        <fullName evidence="10">Elongation of very long chain fatty acids protein</fullName>
        <ecNumber evidence="10">2.3.1.199</ecNumber>
    </recommendedName>
    <alternativeName>
        <fullName evidence="10">Very-long-chain 3-oxoacyl-CoA synthase</fullName>
    </alternativeName>
</protein>
<dbReference type="PANTHER" id="PTHR11157:SF69">
    <property type="entry name" value="ELONGATION OF VERY LONG CHAIN FATTY ACIDS PROTEIN 7"/>
    <property type="match status" value="1"/>
</dbReference>
<evidence type="ECO:0000256" key="11">
    <source>
        <dbReference type="SAM" id="MobiDB-lite"/>
    </source>
</evidence>
<feature type="transmembrane region" description="Helical" evidence="10">
    <location>
        <begin position="168"/>
        <end position="191"/>
    </location>
</feature>
<feature type="transmembrane region" description="Helical" evidence="10">
    <location>
        <begin position="26"/>
        <end position="46"/>
    </location>
</feature>
<evidence type="ECO:0000313" key="12">
    <source>
        <dbReference type="EMBL" id="KAG8195045.1"/>
    </source>
</evidence>
<dbReference type="PANTHER" id="PTHR11157">
    <property type="entry name" value="FATTY ACID ACYL TRANSFERASE-RELATED"/>
    <property type="match status" value="1"/>
</dbReference>
<dbReference type="EMBL" id="JAFNEN010000094">
    <property type="protein sequence ID" value="KAG8195045.1"/>
    <property type="molecule type" value="Genomic_DNA"/>
</dbReference>
<dbReference type="GO" id="GO:0005789">
    <property type="term" value="C:endoplasmic reticulum membrane"/>
    <property type="evidence" value="ECO:0007669"/>
    <property type="project" value="TreeGrafter"/>
</dbReference>
<comment type="similarity">
    <text evidence="10">Belongs to the ELO family.</text>
</comment>
<dbReference type="Proteomes" id="UP000827092">
    <property type="component" value="Unassembled WGS sequence"/>
</dbReference>